<dbReference type="AlphaFoldDB" id="A0A250VIB5"/>
<name>A0A250VIB5_STROL</name>
<keyword evidence="2" id="KW-1185">Reference proteome</keyword>
<proteinExistence type="predicted"/>
<reference evidence="2" key="1">
    <citation type="submission" date="2017-05" db="EMBL/GenBank/DDBJ databases">
        <title>Streptomyces olivochromogenes NBRC 3561 whole genome shotgun sequence.</title>
        <authorList>
            <person name="Dohra H."/>
            <person name="Kodani S."/>
        </authorList>
    </citation>
    <scope>NUCLEOTIDE SEQUENCE [LARGE SCALE GENOMIC DNA]</scope>
    <source>
        <strain evidence="2">NBRC 3561</strain>
    </source>
</reference>
<evidence type="ECO:0000313" key="2">
    <source>
        <dbReference type="Proteomes" id="UP000217446"/>
    </source>
</evidence>
<organism evidence="1 2">
    <name type="scientific">Streptomyces olivochromogenes</name>
    <dbReference type="NCBI Taxonomy" id="1963"/>
    <lineage>
        <taxon>Bacteria</taxon>
        <taxon>Bacillati</taxon>
        <taxon>Actinomycetota</taxon>
        <taxon>Actinomycetes</taxon>
        <taxon>Kitasatosporales</taxon>
        <taxon>Streptomycetaceae</taxon>
        <taxon>Streptomyces</taxon>
    </lineage>
</organism>
<dbReference type="EMBL" id="BDQI01000011">
    <property type="protein sequence ID" value="GAX53720.1"/>
    <property type="molecule type" value="Genomic_DNA"/>
</dbReference>
<dbReference type="RefSeq" id="WP_159064419.1">
    <property type="nucleotide sequence ID" value="NZ_BDQI01000011.1"/>
</dbReference>
<evidence type="ECO:0000313" key="1">
    <source>
        <dbReference type="EMBL" id="GAX53720.1"/>
    </source>
</evidence>
<gene>
    <name evidence="1" type="ORF">SO3561_05250</name>
</gene>
<sequence>MRKTLVGAEFQLPGESASVEHSARLPDTPAVRPGGLHADEVRDFWLKMCAVLCRTPGDAVLTGPRDLDVLDEPLEARVGIAPDVALLVQHGTVVGWSLTDPARPGTRRGLWRI</sequence>
<accession>A0A250VIB5</accession>
<comment type="caution">
    <text evidence="1">The sequence shown here is derived from an EMBL/GenBank/DDBJ whole genome shotgun (WGS) entry which is preliminary data.</text>
</comment>
<dbReference type="Proteomes" id="UP000217446">
    <property type="component" value="Unassembled WGS sequence"/>
</dbReference>
<protein>
    <submittedName>
        <fullName evidence="1">Uncharacterized protein</fullName>
    </submittedName>
</protein>